<dbReference type="OrthoDB" id="9772100at2"/>
<dbReference type="InterPro" id="IPR029016">
    <property type="entry name" value="GAF-like_dom_sf"/>
</dbReference>
<keyword evidence="7" id="KW-0175">Coiled coil</keyword>
<evidence type="ECO:0000313" key="12">
    <source>
        <dbReference type="EMBL" id="GEP44720.1"/>
    </source>
</evidence>
<dbReference type="InterPro" id="IPR013655">
    <property type="entry name" value="PAS_fold_3"/>
</dbReference>
<dbReference type="Gene3D" id="2.10.70.100">
    <property type="match status" value="1"/>
</dbReference>
<evidence type="ECO:0000256" key="7">
    <source>
        <dbReference type="SAM" id="Coils"/>
    </source>
</evidence>
<dbReference type="SUPFAM" id="SSF55785">
    <property type="entry name" value="PYP-like sensor domain (PAS domain)"/>
    <property type="match status" value="4"/>
</dbReference>
<dbReference type="CDD" id="cd00082">
    <property type="entry name" value="HisKA"/>
    <property type="match status" value="1"/>
</dbReference>
<evidence type="ECO:0000256" key="2">
    <source>
        <dbReference type="ARBA" id="ARBA00012438"/>
    </source>
</evidence>
<protein>
    <recommendedName>
        <fullName evidence="2">histidine kinase</fullName>
        <ecNumber evidence="2">2.7.13.3</ecNumber>
    </recommendedName>
</protein>
<feature type="domain" description="PAC" evidence="11">
    <location>
        <begin position="1008"/>
        <end position="1062"/>
    </location>
</feature>
<dbReference type="InterPro" id="IPR036890">
    <property type="entry name" value="HATPase_C_sf"/>
</dbReference>
<organism evidence="12 13">
    <name type="scientific">Brevifollis gellanilyticus</name>
    <dbReference type="NCBI Taxonomy" id="748831"/>
    <lineage>
        <taxon>Bacteria</taxon>
        <taxon>Pseudomonadati</taxon>
        <taxon>Verrucomicrobiota</taxon>
        <taxon>Verrucomicrobiia</taxon>
        <taxon>Verrucomicrobiales</taxon>
        <taxon>Verrucomicrobiaceae</taxon>
    </lineage>
</organism>
<dbReference type="SMART" id="SM00091">
    <property type="entry name" value="PAS"/>
    <property type="match status" value="3"/>
</dbReference>
<evidence type="ECO:0000259" key="10">
    <source>
        <dbReference type="PROSITE" id="PS50112"/>
    </source>
</evidence>
<dbReference type="SMART" id="SM00065">
    <property type="entry name" value="GAF"/>
    <property type="match status" value="3"/>
</dbReference>
<dbReference type="Gene3D" id="3.30.450.20">
    <property type="entry name" value="PAS domain"/>
    <property type="match status" value="4"/>
</dbReference>
<evidence type="ECO:0000256" key="4">
    <source>
        <dbReference type="ARBA" id="ARBA00022679"/>
    </source>
</evidence>
<evidence type="ECO:0000259" key="9">
    <source>
        <dbReference type="PROSITE" id="PS50110"/>
    </source>
</evidence>
<dbReference type="SMART" id="SM00448">
    <property type="entry name" value="REC"/>
    <property type="match status" value="1"/>
</dbReference>
<feature type="modified residue" description="4-aspartylphosphate" evidence="6">
    <location>
        <position position="1372"/>
    </location>
</feature>
<dbReference type="Pfam" id="PF01590">
    <property type="entry name" value="GAF"/>
    <property type="match status" value="3"/>
</dbReference>
<dbReference type="InterPro" id="IPR001789">
    <property type="entry name" value="Sig_transdc_resp-reg_receiver"/>
</dbReference>
<dbReference type="Proteomes" id="UP000321577">
    <property type="component" value="Unassembled WGS sequence"/>
</dbReference>
<evidence type="ECO:0000259" key="11">
    <source>
        <dbReference type="PROSITE" id="PS50113"/>
    </source>
</evidence>
<dbReference type="CDD" id="cd00130">
    <property type="entry name" value="PAS"/>
    <property type="match status" value="1"/>
</dbReference>
<dbReference type="Gene3D" id="1.10.287.130">
    <property type="match status" value="1"/>
</dbReference>
<reference evidence="12 13" key="1">
    <citation type="submission" date="2019-07" db="EMBL/GenBank/DDBJ databases">
        <title>Whole genome shotgun sequence of Brevifollis gellanilyticus NBRC 108608.</title>
        <authorList>
            <person name="Hosoyama A."/>
            <person name="Uohara A."/>
            <person name="Ohji S."/>
            <person name="Ichikawa N."/>
        </authorList>
    </citation>
    <scope>NUCLEOTIDE SEQUENCE [LARGE SCALE GENOMIC DNA]</scope>
    <source>
        <strain evidence="12 13">NBRC 108608</strain>
    </source>
</reference>
<dbReference type="Pfam" id="PF00072">
    <property type="entry name" value="Response_reg"/>
    <property type="match status" value="1"/>
</dbReference>
<name>A0A512MDA6_9BACT</name>
<dbReference type="InterPro" id="IPR005467">
    <property type="entry name" value="His_kinase_dom"/>
</dbReference>
<comment type="caution">
    <text evidence="12">The sequence shown here is derived from an EMBL/GenBank/DDBJ whole genome shotgun (WGS) entry which is preliminary data.</text>
</comment>
<feature type="domain" description="Response regulatory" evidence="9">
    <location>
        <begin position="1323"/>
        <end position="1436"/>
    </location>
</feature>
<evidence type="ECO:0000256" key="3">
    <source>
        <dbReference type="ARBA" id="ARBA00022553"/>
    </source>
</evidence>
<dbReference type="SUPFAM" id="SSF55781">
    <property type="entry name" value="GAF domain-like"/>
    <property type="match status" value="3"/>
</dbReference>
<dbReference type="PRINTS" id="PR00344">
    <property type="entry name" value="BCTRLSENSOR"/>
</dbReference>
<dbReference type="SUPFAM" id="SSF47384">
    <property type="entry name" value="Homodimeric domain of signal transducing histidine kinase"/>
    <property type="match status" value="1"/>
</dbReference>
<feature type="coiled-coil region" evidence="7">
    <location>
        <begin position="15"/>
        <end position="59"/>
    </location>
</feature>
<evidence type="ECO:0000256" key="5">
    <source>
        <dbReference type="ARBA" id="ARBA00022777"/>
    </source>
</evidence>
<dbReference type="PROSITE" id="PS50112">
    <property type="entry name" value="PAS"/>
    <property type="match status" value="2"/>
</dbReference>
<keyword evidence="13" id="KW-1185">Reference proteome</keyword>
<feature type="domain" description="PAS" evidence="10">
    <location>
        <begin position="807"/>
        <end position="877"/>
    </location>
</feature>
<comment type="catalytic activity">
    <reaction evidence="1">
        <text>ATP + protein L-histidine = ADP + protein N-phospho-L-histidine.</text>
        <dbReference type="EC" id="2.7.13.3"/>
    </reaction>
</comment>
<dbReference type="FunFam" id="3.30.450.20:FF:000099">
    <property type="entry name" value="Sensory box sensor histidine kinase"/>
    <property type="match status" value="1"/>
</dbReference>
<dbReference type="SUPFAM" id="SSF55874">
    <property type="entry name" value="ATPase domain of HSP90 chaperone/DNA topoisomerase II/histidine kinase"/>
    <property type="match status" value="1"/>
</dbReference>
<dbReference type="SMART" id="SM00387">
    <property type="entry name" value="HATPase_c"/>
    <property type="match status" value="1"/>
</dbReference>
<feature type="coiled-coil region" evidence="7">
    <location>
        <begin position="1053"/>
        <end position="1080"/>
    </location>
</feature>
<dbReference type="InterPro" id="IPR035965">
    <property type="entry name" value="PAS-like_dom_sf"/>
</dbReference>
<evidence type="ECO:0000256" key="1">
    <source>
        <dbReference type="ARBA" id="ARBA00000085"/>
    </source>
</evidence>
<dbReference type="RefSeq" id="WP_146852945.1">
    <property type="nucleotide sequence ID" value="NZ_BKAG01000034.1"/>
</dbReference>
<dbReference type="InterPro" id="IPR000014">
    <property type="entry name" value="PAS"/>
</dbReference>
<dbReference type="Pfam" id="PF02518">
    <property type="entry name" value="HATPase_c"/>
    <property type="match status" value="1"/>
</dbReference>
<dbReference type="SMART" id="SM00086">
    <property type="entry name" value="PAC"/>
    <property type="match status" value="2"/>
</dbReference>
<dbReference type="EMBL" id="BKAG01000034">
    <property type="protein sequence ID" value="GEP44720.1"/>
    <property type="molecule type" value="Genomic_DNA"/>
</dbReference>
<dbReference type="GO" id="GO:0000155">
    <property type="term" value="F:phosphorelay sensor kinase activity"/>
    <property type="evidence" value="ECO:0007669"/>
    <property type="project" value="InterPro"/>
</dbReference>
<evidence type="ECO:0000256" key="6">
    <source>
        <dbReference type="PROSITE-ProRule" id="PRU00169"/>
    </source>
</evidence>
<dbReference type="PROSITE" id="PS50110">
    <property type="entry name" value="RESPONSE_REGULATORY"/>
    <property type="match status" value="1"/>
</dbReference>
<evidence type="ECO:0000259" key="8">
    <source>
        <dbReference type="PROSITE" id="PS50109"/>
    </source>
</evidence>
<keyword evidence="4" id="KW-0808">Transferase</keyword>
<dbReference type="PANTHER" id="PTHR43047">
    <property type="entry name" value="TWO-COMPONENT HISTIDINE PROTEIN KINASE"/>
    <property type="match status" value="1"/>
</dbReference>
<dbReference type="InterPro" id="IPR003661">
    <property type="entry name" value="HisK_dim/P_dom"/>
</dbReference>
<gene>
    <name evidence="12" type="ORF">BGE01nite_40110</name>
</gene>
<dbReference type="Gene3D" id="3.30.450.40">
    <property type="match status" value="3"/>
</dbReference>
<dbReference type="NCBIfam" id="TIGR00229">
    <property type="entry name" value="sensory_box"/>
    <property type="match status" value="3"/>
</dbReference>
<dbReference type="InterPro" id="IPR011006">
    <property type="entry name" value="CheY-like_superfamily"/>
</dbReference>
<evidence type="ECO:0000313" key="13">
    <source>
        <dbReference type="Proteomes" id="UP000321577"/>
    </source>
</evidence>
<dbReference type="SUPFAM" id="SSF52172">
    <property type="entry name" value="CheY-like"/>
    <property type="match status" value="1"/>
</dbReference>
<feature type="domain" description="Histidine kinase" evidence="8">
    <location>
        <begin position="1080"/>
        <end position="1303"/>
    </location>
</feature>
<dbReference type="InterPro" id="IPR001610">
    <property type="entry name" value="PAC"/>
</dbReference>
<dbReference type="Pfam" id="PF13188">
    <property type="entry name" value="PAS_8"/>
    <property type="match status" value="1"/>
</dbReference>
<keyword evidence="5" id="KW-0418">Kinase</keyword>
<accession>A0A512MDA6</accession>
<dbReference type="InterPro" id="IPR003018">
    <property type="entry name" value="GAF"/>
</dbReference>
<keyword evidence="3 6" id="KW-0597">Phosphoprotein</keyword>
<dbReference type="PROSITE" id="PS50109">
    <property type="entry name" value="HIS_KIN"/>
    <property type="match status" value="1"/>
</dbReference>
<dbReference type="PROSITE" id="PS50113">
    <property type="entry name" value="PAC"/>
    <property type="match status" value="2"/>
</dbReference>
<dbReference type="InterPro" id="IPR003594">
    <property type="entry name" value="HATPase_dom"/>
</dbReference>
<proteinExistence type="predicted"/>
<dbReference type="EC" id="2.7.13.3" evidence="2"/>
<dbReference type="Gene3D" id="3.30.565.10">
    <property type="entry name" value="Histidine kinase-like ATPase, C-terminal domain"/>
    <property type="match status" value="1"/>
</dbReference>
<dbReference type="Gene3D" id="3.40.50.2300">
    <property type="match status" value="1"/>
</dbReference>
<dbReference type="InterPro" id="IPR036097">
    <property type="entry name" value="HisK_dim/P_sf"/>
</dbReference>
<dbReference type="InterPro" id="IPR004358">
    <property type="entry name" value="Sig_transdc_His_kin-like_C"/>
</dbReference>
<dbReference type="Pfam" id="PF08447">
    <property type="entry name" value="PAS_3"/>
    <property type="match status" value="2"/>
</dbReference>
<feature type="domain" description="PAC" evidence="11">
    <location>
        <begin position="880"/>
        <end position="932"/>
    </location>
</feature>
<dbReference type="InterPro" id="IPR000700">
    <property type="entry name" value="PAS-assoc_C"/>
</dbReference>
<feature type="domain" description="PAS" evidence="10">
    <location>
        <begin position="933"/>
        <end position="1005"/>
    </location>
</feature>
<dbReference type="Pfam" id="PF00512">
    <property type="entry name" value="HisKA"/>
    <property type="match status" value="1"/>
</dbReference>
<dbReference type="SMART" id="SM00388">
    <property type="entry name" value="HisKA"/>
    <property type="match status" value="1"/>
</dbReference>
<sequence>MTEASPPPEPLPSTVETLQAEVTRLRAEMARQAAEQQTAMELREEALKAQAALGASEEKYRTLFEGVDDGFCIIEVLFDASDKPFDYRFLEVNPAFERQTGLTNAIGRSVRELYPGHEQFWYDVYGRVARTGESLRFENNAEALGRHYDVNAFRVVAQGKNQVAVLFRDVSERKRRESNAALLDLISRDLARLTGADEIMQTIGARVGEHLGLSGCVCVDVDEAKNEVTIHHGWMADQVPSLKQTFRLSDYYPTEEFAKACRAGETFVVNDTGKDPRTDAENYARLKLGSFVTIPFLRHGVWTHYFAITNEKPRVWRRDEIELLEEITQRLFPRIERARAEEALNRRAASDAFRVALNDALRPLSDLAEIQGEASRLLGEHLRAQRVTYAEIIENEIVVRRDYTSGVQSMVGSYPKEAFGKLITDAFKQSGTYVLHDAPGDPELSTEEKDNYRAMQIGAFVAVTLVKKGHPVAVFATHSNVPRGWTQSEIALIEEAAERVWSTLERVRAEEALRDSEERYRTLFSSTDQALGLLEVIYDTDGNPVDIRYLETNPTFKRLVGFEGTGKTVSETLGEIDHSRYEWYDKILKTGEPARIEYQHEQLGAWFTIFASRVGGEGSRRAIVVFDDITERKRREQRQGFLLKLSDALRPLSGSLEIQQAVMRVVGETLQVDRVLYADVLADDNTVVIADNYVTGDFPKMTGTYKADDFGVSAIDKLRAGETLVIQDVQNTTKLTEEAKTAYLSIKTRAQLVVPMCKGGRWVSNLAVHHGKPRQWTVDDIIILQEAAERTWAAVERARAEEALRASEERLNAVANVAPDLLWRSEADGSTAWYNARWMEYTGQSMEQSIGWGWVNVLHPDERAGTAEKYRESVAAGKSIEQEQRLRRADGEYRWHLIRAEPLRDARGRVVRMYGAATDIHDLRQAAEAQRISEERFRVALKTAEMAAWDYDVVANQVVWNEQHFHLLGLPVMDGPMDPEDFLREVHPEDDARIRDHLRVAVEETGQYRADFRIVRADTGEERWMSGFGQATQRTASGRATRMAGVMIDITERKQAETALRAAKEEAEAASRAKDDFLAALSHELRNPLNPVLLSSSDLAHDPTLPEATREQLKMIHRNIELEARLIDDLLDLTRITQGKMRLQLMPNDVHALLRHTEEIVREDAAAAGVEMEFLLEAEQSQVLADAARLQQVFWNLIKNGIKFSGNRGGLGTGKVSVRTFNATPGRLTLQVQDNGVGISPAMMAKIFHPFEQGEHGGHRFGGLGLGLTIAKKVVDLHEGELRAESSGLGRGSTFTVELSTLATSTINYVRGQAPASSIQALRLLVVEDHEPTIQVLSRVLQRDGHEVHMARTAGEALKFAESGDCDLVVSDIGLPDLTGVEMMRELRKRRGWRGIALSGYGMETDIRDSLDAGFVAHLVKPLNIDSVRKAIRDAMASPKT</sequence>